<feature type="transmembrane region" description="Helical" evidence="1">
    <location>
        <begin position="20"/>
        <end position="36"/>
    </location>
</feature>
<name>A0A3N0I4W8_9FIRM</name>
<protein>
    <submittedName>
        <fullName evidence="2">DUF4358 domain-containing protein</fullName>
    </submittedName>
</protein>
<dbReference type="InterPro" id="IPR025648">
    <property type="entry name" value="DUF4358"/>
</dbReference>
<dbReference type="AlphaFoldDB" id="A0A3N0I4W8"/>
<evidence type="ECO:0000313" key="3">
    <source>
        <dbReference type="Proteomes" id="UP000276568"/>
    </source>
</evidence>
<keyword evidence="3" id="KW-1185">Reference proteome</keyword>
<accession>A0A3N0I4W8</accession>
<keyword evidence="1" id="KW-0472">Membrane</keyword>
<dbReference type="OrthoDB" id="1656010at2"/>
<keyword evidence="1" id="KW-0812">Transmembrane</keyword>
<evidence type="ECO:0000256" key="1">
    <source>
        <dbReference type="SAM" id="Phobius"/>
    </source>
</evidence>
<dbReference type="EMBL" id="RJQC01000001">
    <property type="protein sequence ID" value="RNM31362.1"/>
    <property type="molecule type" value="Genomic_DNA"/>
</dbReference>
<proteinExistence type="predicted"/>
<dbReference type="Proteomes" id="UP000276568">
    <property type="component" value="Unassembled WGS sequence"/>
</dbReference>
<dbReference type="Pfam" id="PF14270">
    <property type="entry name" value="DUF4358"/>
    <property type="match status" value="1"/>
</dbReference>
<sequence length="171" mass="20039">MQHRRQKVRDSMKKVQVLRWIVLVCLVIFVGQYLIVPKDSTTPFKTVVKDSVKDVTVSDYTVQENRNIRRFLSLDPSTYQHIRYYKNKDTMQSSEIVIVQFKSDDQADDFKQAMQKHVDDQIKIFDGYLPKEADLLKQCKIVTQANYGIYVTNKKADTVVNNWQQSLKKGD</sequence>
<gene>
    <name evidence="2" type="ORF">EDX97_02035</name>
</gene>
<reference evidence="2 3" key="1">
    <citation type="submission" date="2018-11" db="EMBL/GenBank/DDBJ databases">
        <title>Clostridium sp. nov., a member of the family Erysipelotrichaceae isolated from pig faeces.</title>
        <authorList>
            <person name="Chang Y.-H."/>
        </authorList>
    </citation>
    <scope>NUCLEOTIDE SEQUENCE [LARGE SCALE GENOMIC DNA]</scope>
    <source>
        <strain evidence="2 3">YH-panp20</strain>
    </source>
</reference>
<organism evidence="2 3">
    <name type="scientific">Absicoccus porci</name>
    <dbReference type="NCBI Taxonomy" id="2486576"/>
    <lineage>
        <taxon>Bacteria</taxon>
        <taxon>Bacillati</taxon>
        <taxon>Bacillota</taxon>
        <taxon>Erysipelotrichia</taxon>
        <taxon>Erysipelotrichales</taxon>
        <taxon>Erysipelotrichaceae</taxon>
        <taxon>Absicoccus</taxon>
    </lineage>
</organism>
<keyword evidence="1" id="KW-1133">Transmembrane helix</keyword>
<evidence type="ECO:0000313" key="2">
    <source>
        <dbReference type="EMBL" id="RNM31362.1"/>
    </source>
</evidence>
<comment type="caution">
    <text evidence="2">The sequence shown here is derived from an EMBL/GenBank/DDBJ whole genome shotgun (WGS) entry which is preliminary data.</text>
</comment>